<reference evidence="17 18" key="4">
    <citation type="journal article" date="2018" name="Proc. Natl. Acad. Sci. U.S.A.">
        <title>Nonmutational mechanism of inheritance in the Archaeon Sulfolobus solfataricus.</title>
        <authorList>
            <person name="Payne S."/>
            <person name="McCarthy S."/>
            <person name="Johnson T."/>
            <person name="North E."/>
            <person name="Blum P."/>
        </authorList>
    </citation>
    <scope>NUCLEOTIDE SEQUENCE [LARGE SCALE GENOMIC DNA]</scope>
    <source>
        <strain evidence="6 17">SARC-H</strain>
        <strain evidence="7 21">SARC-I</strain>
        <strain evidence="9 22">SARC-N</strain>
        <strain evidence="10 23">SARC-O</strain>
        <strain evidence="11 18">SUL120</strain>
        <strain evidence="5 19">SULG</strain>
        <strain evidence="8 20">SULM</strain>
    </source>
</reference>
<dbReference type="Proteomes" id="UP000282269">
    <property type="component" value="Chromosome"/>
</dbReference>
<reference evidence="16" key="2">
    <citation type="submission" date="2016-04" db="EMBL/GenBank/DDBJ databases">
        <authorList>
            <person name="Shah S.A."/>
            <person name="Garrett R.A."/>
        </authorList>
    </citation>
    <scope>NUCLEOTIDE SEQUENCE [LARGE SCALE GENOMIC DNA]</scope>
    <source>
        <strain evidence="16">ATCC 35091 / DSM 1616 / JCM 8930 / NBRC 15331 / P1</strain>
    </source>
</reference>
<evidence type="ECO:0000313" key="23">
    <source>
        <dbReference type="Proteomes" id="UP000282269"/>
    </source>
</evidence>
<evidence type="ECO:0000313" key="3">
    <source>
        <dbReference type="EMBL" id="AKA75225.1"/>
    </source>
</evidence>
<dbReference type="EMBL" id="CP011057">
    <property type="protein sequence ID" value="AKA77918.1"/>
    <property type="molecule type" value="Genomic_DNA"/>
</dbReference>
<dbReference type="GeneID" id="44127992"/>
<reference evidence="13 14" key="1">
    <citation type="journal article" date="2015" name="Genome Announc.">
        <title>Complete Genome Sequence of Sulfolobus solfataricus Strain 98/2 and Evolved Derivatives.</title>
        <authorList>
            <person name="McCarthy S."/>
            <person name="Gradnigo J."/>
            <person name="Johnson T."/>
            <person name="Payne S."/>
            <person name="Lipzen A."/>
            <person name="Martin J."/>
            <person name="Schackwitz W."/>
            <person name="Moriyama E."/>
            <person name="Blum P."/>
        </authorList>
    </citation>
    <scope>NUCLEOTIDE SEQUENCE [LARGE SCALE GENOMIC DNA]</scope>
    <source>
        <strain evidence="13">98/2 SULC</strain>
        <strain evidence="2">SARC-B</strain>
        <strain evidence="3">SARC-C</strain>
        <strain evidence="4 15">SULA</strain>
        <strain evidence="14">SULB</strain>
    </source>
</reference>
<dbReference type="EMBL" id="CP033237">
    <property type="protein sequence ID" value="AZF72276.1"/>
    <property type="molecule type" value="Genomic_DNA"/>
</dbReference>
<evidence type="ECO:0000313" key="22">
    <source>
        <dbReference type="Proteomes" id="UP000278715"/>
    </source>
</evidence>
<organism evidence="3 13">
    <name type="scientific">Saccharolobus solfataricus</name>
    <name type="common">Sulfolobus solfataricus</name>
    <dbReference type="NCBI Taxonomy" id="2287"/>
    <lineage>
        <taxon>Archaea</taxon>
        <taxon>Thermoproteota</taxon>
        <taxon>Thermoprotei</taxon>
        <taxon>Sulfolobales</taxon>
        <taxon>Sulfolobaceae</taxon>
        <taxon>Saccharolobus</taxon>
    </lineage>
</organism>
<evidence type="ECO:0000313" key="16">
    <source>
        <dbReference type="Proteomes" id="UP000076770"/>
    </source>
</evidence>
<reference evidence="12" key="3">
    <citation type="submission" date="2016-04" db="EMBL/GenBank/DDBJ databases">
        <authorList>
            <person name="Evans L.H."/>
            <person name="Alamgir A."/>
            <person name="Owens N."/>
            <person name="Weber N.D."/>
            <person name="Virtaneva K."/>
            <person name="Barbian K."/>
            <person name="Babar A."/>
            <person name="Rosenke K."/>
        </authorList>
    </citation>
    <scope>NUCLEOTIDE SEQUENCE</scope>
    <source>
        <strain evidence="12">P1</strain>
    </source>
</reference>
<evidence type="ECO:0000313" key="5">
    <source>
        <dbReference type="EMBL" id="AZF67036.1"/>
    </source>
</evidence>
<dbReference type="EMBL" id="CP033236">
    <property type="protein sequence ID" value="AZF69656.1"/>
    <property type="molecule type" value="Genomic_DNA"/>
</dbReference>
<dbReference type="EMBL" id="LT549890">
    <property type="protein sequence ID" value="SAI85953.1"/>
    <property type="molecule type" value="Genomic_DNA"/>
</dbReference>
<dbReference type="Proteomes" id="UP000278715">
    <property type="component" value="Chromosome"/>
</dbReference>
<dbReference type="OMA" id="PPRNVNW"/>
<evidence type="ECO:0000313" key="21">
    <source>
        <dbReference type="Proteomes" id="UP000275843"/>
    </source>
</evidence>
<dbReference type="KEGG" id="ssol:SULB_0074"/>
<evidence type="ECO:0000313" key="7">
    <source>
        <dbReference type="EMBL" id="AZF72276.1"/>
    </source>
</evidence>
<evidence type="ECO:0000313" key="19">
    <source>
        <dbReference type="Proteomes" id="UP000273194"/>
    </source>
</evidence>
<dbReference type="KEGG" id="ssof:SULC_0073"/>
<dbReference type="AlphaFoldDB" id="A0A0E3MEX3"/>
<dbReference type="Proteomes" id="UP000273194">
    <property type="component" value="Chromosome"/>
</dbReference>
<feature type="domain" description="FAD/NAD(P)-binding" evidence="1">
    <location>
        <begin position="8"/>
        <end position="159"/>
    </location>
</feature>
<dbReference type="Proteomes" id="UP000076770">
    <property type="component" value="Chromosome i"/>
</dbReference>
<dbReference type="InterPro" id="IPR052541">
    <property type="entry name" value="SQRD"/>
</dbReference>
<dbReference type="Proteomes" id="UP000275843">
    <property type="component" value="Chromosome"/>
</dbReference>
<evidence type="ECO:0000313" key="13">
    <source>
        <dbReference type="Proteomes" id="UP000033057"/>
    </source>
</evidence>
<evidence type="ECO:0000313" key="11">
    <source>
        <dbReference type="EMBL" id="AZF82718.1"/>
    </source>
</evidence>
<dbReference type="Proteomes" id="UP000269431">
    <property type="component" value="Chromosome"/>
</dbReference>
<evidence type="ECO:0000313" key="20">
    <source>
        <dbReference type="Proteomes" id="UP000273443"/>
    </source>
</evidence>
<dbReference type="Proteomes" id="UP000267993">
    <property type="component" value="Chromosome"/>
</dbReference>
<evidence type="ECO:0000313" key="14">
    <source>
        <dbReference type="Proteomes" id="UP000033085"/>
    </source>
</evidence>
<dbReference type="PANTHER" id="PTHR43755">
    <property type="match status" value="1"/>
</dbReference>
<evidence type="ECO:0000313" key="18">
    <source>
        <dbReference type="Proteomes" id="UP000269431"/>
    </source>
</evidence>
<dbReference type="OrthoDB" id="38899at2157"/>
<dbReference type="EMBL" id="CP033235">
    <property type="protein sequence ID" value="AZF67036.1"/>
    <property type="molecule type" value="Genomic_DNA"/>
</dbReference>
<accession>A0A0E3MEX3</accession>
<dbReference type="Proteomes" id="UP000033057">
    <property type="component" value="Chromosome"/>
</dbReference>
<dbReference type="EMBL" id="CP033239">
    <property type="protein sequence ID" value="AZF77504.1"/>
    <property type="molecule type" value="Genomic_DNA"/>
</dbReference>
<sequence length="414" mass="45826">MRLRSMTKVLVLGARFGGLSAAYALKRLAGNKAEIKVINNTRFSYFRPALPHVATGVINENDVMVDLTKALPEKRINFQQGTVEKIDASGGLVYYTKPDGDKAEEDYDYLIIALGAHLGTELVKGWDKYGYSVCELDYALKLREKLKDFKGGTIAIGSGLFYQGKSPKPKVPENYVPVADAACEGPIFEMSLMLSGYFKKKGMLNKVKFVVFSPGEYLSDLSTMSRKIVREMYKQMGIELVDNFRIKEIRENEIADEAGKTIKADLTILIPPYTGNPALKNSTPDLIDDGGFVPTDLNMVSINYDNVYAVGDANSLTVPKLGYLAVKTGNIAAQHLATRLGVQVKVDQYYPTIICVADNPFEGFGIAVKDDTWYGGTTSIAAPSPINHIKKELFHKYFIWTKGDMALEKFLASW</sequence>
<dbReference type="SUPFAM" id="SSF51905">
    <property type="entry name" value="FAD/NAD(P)-binding domain"/>
    <property type="match status" value="2"/>
</dbReference>
<dbReference type="Pfam" id="PF07992">
    <property type="entry name" value="Pyr_redox_2"/>
    <property type="match status" value="2"/>
</dbReference>
<dbReference type="PANTHER" id="PTHR43755:SF1">
    <property type="entry name" value="FAD-DEPENDENT PYRIDINE NUCLEOTIDE-DISULPHIDE OXIDOREDUCTASE"/>
    <property type="match status" value="1"/>
</dbReference>
<dbReference type="EMBL" id="CP033240">
    <property type="protein sequence ID" value="AZF80110.1"/>
    <property type="molecule type" value="Genomic_DNA"/>
</dbReference>
<evidence type="ECO:0000313" key="6">
    <source>
        <dbReference type="EMBL" id="AZF69656.1"/>
    </source>
</evidence>
<evidence type="ECO:0000313" key="17">
    <source>
        <dbReference type="Proteomes" id="UP000267993"/>
    </source>
</evidence>
<feature type="domain" description="FAD/NAD(P)-binding" evidence="1">
    <location>
        <begin position="207"/>
        <end position="329"/>
    </location>
</feature>
<dbReference type="EMBL" id="CP011055">
    <property type="protein sequence ID" value="AKA72526.1"/>
    <property type="molecule type" value="Genomic_DNA"/>
</dbReference>
<evidence type="ECO:0000259" key="1">
    <source>
        <dbReference type="Pfam" id="PF07992"/>
    </source>
</evidence>
<dbReference type="RefSeq" id="WP_009991528.1">
    <property type="nucleotide sequence ID" value="NZ_CP011055.2"/>
</dbReference>
<gene>
    <name evidence="12" type="ORF">SSOP1_2399</name>
    <name evidence="4" type="ORF">SULA_0073</name>
    <name evidence="2" type="ORF">SULB_0074</name>
    <name evidence="3" type="ORF">SULC_0073</name>
    <name evidence="5" type="ORF">SULG_00370</name>
    <name evidence="6" type="ORF">SULH_00370</name>
    <name evidence="7" type="ORF">SULI_00370</name>
    <name evidence="8" type="ORF">SULM_00370</name>
    <name evidence="9" type="ORF">SULN_00370</name>
    <name evidence="10" type="ORF">SULO_00370</name>
    <name evidence="11" type="ORF">SULZ_00370</name>
</gene>
<reference evidence="3" key="5">
    <citation type="submission" date="2018-10" db="EMBL/GenBank/DDBJ databases">
        <authorList>
            <person name="McCarthy S."/>
            <person name="Gradnigo J."/>
            <person name="Johnson T."/>
            <person name="Payne S."/>
            <person name="Lipzen A."/>
            <person name="Schackwitz W."/>
            <person name="Martin J."/>
            <person name="Moriyama E."/>
            <person name="Blum P."/>
        </authorList>
    </citation>
    <scope>NUCLEOTIDE SEQUENCE</scope>
    <source>
        <strain evidence="2">SARC-B</strain>
        <strain evidence="3">SARC-C</strain>
        <strain evidence="4">SULA</strain>
    </source>
</reference>
<dbReference type="InterPro" id="IPR023753">
    <property type="entry name" value="FAD/NAD-binding_dom"/>
</dbReference>
<dbReference type="EMBL" id="CP011056">
    <property type="protein sequence ID" value="AKA75225.1"/>
    <property type="molecule type" value="Genomic_DNA"/>
</dbReference>
<dbReference type="PATRIC" id="fig|2287.6.peg.76"/>
<proteinExistence type="predicted"/>
<dbReference type="InterPro" id="IPR036188">
    <property type="entry name" value="FAD/NAD-bd_sf"/>
</dbReference>
<dbReference type="Proteomes" id="UP000033106">
    <property type="component" value="Chromosome"/>
</dbReference>
<evidence type="ECO:0000313" key="12">
    <source>
        <dbReference type="EMBL" id="SAI85953.1"/>
    </source>
</evidence>
<evidence type="ECO:0000313" key="9">
    <source>
        <dbReference type="EMBL" id="AZF77504.1"/>
    </source>
</evidence>
<dbReference type="EMBL" id="CP033238">
    <property type="protein sequence ID" value="AZF74896.1"/>
    <property type="molecule type" value="Genomic_DNA"/>
</dbReference>
<evidence type="ECO:0000313" key="15">
    <source>
        <dbReference type="Proteomes" id="UP000033106"/>
    </source>
</evidence>
<evidence type="ECO:0000313" key="10">
    <source>
        <dbReference type="EMBL" id="AZF80110.1"/>
    </source>
</evidence>
<dbReference type="Gene3D" id="3.50.50.60">
    <property type="entry name" value="FAD/NAD(P)-binding domain"/>
    <property type="match status" value="2"/>
</dbReference>
<protein>
    <submittedName>
        <fullName evidence="3">NAD(P)/FAD-dependent oxidoreductase</fullName>
    </submittedName>
    <submittedName>
        <fullName evidence="12">Pyridine nucleotide-disulfide oxidoreductase</fullName>
    </submittedName>
</protein>
<name>A0A0E3MEX3_SACSO</name>
<dbReference type="KEGG" id="ssoa:SULA_0073"/>
<dbReference type="Proteomes" id="UP000273443">
    <property type="component" value="Chromosome"/>
</dbReference>
<dbReference type="Proteomes" id="UP000033085">
    <property type="component" value="Chromosome"/>
</dbReference>
<evidence type="ECO:0000313" key="4">
    <source>
        <dbReference type="EMBL" id="AKA77918.1"/>
    </source>
</evidence>
<evidence type="ECO:0000313" key="2">
    <source>
        <dbReference type="EMBL" id="AKA72526.1"/>
    </source>
</evidence>
<dbReference type="EMBL" id="CP033241">
    <property type="protein sequence ID" value="AZF82718.1"/>
    <property type="molecule type" value="Genomic_DNA"/>
</dbReference>
<dbReference type="GO" id="GO:0016491">
    <property type="term" value="F:oxidoreductase activity"/>
    <property type="evidence" value="ECO:0007669"/>
    <property type="project" value="InterPro"/>
</dbReference>
<evidence type="ECO:0000313" key="8">
    <source>
        <dbReference type="EMBL" id="AZF74896.1"/>
    </source>
</evidence>
<dbReference type="GeneID" id="1453753"/>